<dbReference type="Pfam" id="PF17167">
    <property type="entry name" value="Glyco_hydro_94"/>
    <property type="match status" value="1"/>
</dbReference>
<dbReference type="SMART" id="SM01068">
    <property type="entry name" value="CBM_X"/>
    <property type="match status" value="1"/>
</dbReference>
<feature type="domain" description="Glycosyl hydrolase 94 catalytic" evidence="4">
    <location>
        <begin position="300"/>
        <end position="711"/>
    </location>
</feature>
<sequence length="789" mass="89703">MKQYGHFNDDGREYIITDPNTPRPWFNYLFNRVYHALVSQTGGGFSYYKDPKTHRILRYEHIHPDRPGRYVFVRDNDTASVWSATWQPMREKMDSYKCVHGLGYSIISTKKNDIATDITYFVAHEDPVEMQIVKVKNTDSKARNLSLYPFVELVSGDIELETVYRNIICLYNIAEYNEELKTIISRKKRFHHRQQNVGMTFFTVEGDISGYETNKEKFYGRYGSIEKPMMLIDGNLSNTIVEGEDMVGVFKKDVTLAPGKEIEFVVVLGYDIDQTKVASYIKKYKSLAGAKAELARVKEYYVEAVNRITVKTPDPNFNLMTNIWGKYQLYAITCWRGTSQYHGGEGGLGYRDTAQDIEGLLSVQMDLAMEKLEKILFWQYNSGHAVSGFSDIEGSWDKDADGLTMKSDVAVWLPYTVISYVKETGNVDFLKKVFKFHNGGEATVYEHILRAVRFLYKERGAHGLPLLRKADWNDAYDHVGIRLKGESVWLGMALARACKQMKELAEFLGDTEVVKEMQEKYDTLSIIINKEGWDGEWYLAAYNDFGRKMGSNENAEGKVPLNSQTWAILANVVPKDRLASILDKIDNYLSTPYGPALFAPVYTDFDETIGRVTAFAPGTKENAAVFSHACAFKIVADCTVGRGDEALESFRRLCPMSPAKQDHDHYKVEPYVWAEYVIGPGNKHNYGEGSFTWNTGTTPWMFIAATEWILGARRDFKGLLIDPCLPKEWKECSIKRPFRGAIYEIEIKNPEGVNKGVKSVTVDGKLIEGNLIKPHGDGKVHKVSVVMGK</sequence>
<dbReference type="Proteomes" id="UP000266426">
    <property type="component" value="Unassembled WGS sequence"/>
</dbReference>
<evidence type="ECO:0000313" key="6">
    <source>
        <dbReference type="Proteomes" id="UP000266426"/>
    </source>
</evidence>
<dbReference type="AlphaFoldDB" id="A0A3A4RE22"/>
<dbReference type="Gene3D" id="2.70.98.40">
    <property type="entry name" value="Glycoside hydrolase, family 65, N-terminal domain"/>
    <property type="match status" value="1"/>
</dbReference>
<evidence type="ECO:0000256" key="1">
    <source>
        <dbReference type="ARBA" id="ARBA00022676"/>
    </source>
</evidence>
<comment type="caution">
    <text evidence="5">The sequence shown here is derived from an EMBL/GenBank/DDBJ whole genome shotgun (WGS) entry which is preliminary data.</text>
</comment>
<dbReference type="GO" id="GO:0016757">
    <property type="term" value="F:glycosyltransferase activity"/>
    <property type="evidence" value="ECO:0007669"/>
    <property type="project" value="UniProtKB-KW"/>
</dbReference>
<dbReference type="InterPro" id="IPR008928">
    <property type="entry name" value="6-hairpin_glycosidase_sf"/>
</dbReference>
<feature type="domain" description="Glycosyl hydrolase 94 supersandwich" evidence="3">
    <location>
        <begin position="12"/>
        <end position="286"/>
    </location>
</feature>
<name>A0A3A4RE22_9BACT</name>
<dbReference type="SUPFAM" id="SSF48208">
    <property type="entry name" value="Six-hairpin glycosidases"/>
    <property type="match status" value="1"/>
</dbReference>
<proteinExistence type="predicted"/>
<evidence type="ECO:0000313" key="5">
    <source>
        <dbReference type="EMBL" id="RJP60977.1"/>
    </source>
</evidence>
<dbReference type="SUPFAM" id="SSF74650">
    <property type="entry name" value="Galactose mutarotase-like"/>
    <property type="match status" value="1"/>
</dbReference>
<gene>
    <name evidence="5" type="ORF">C4541_02980</name>
</gene>
<dbReference type="EMBL" id="QZJZ01000018">
    <property type="protein sequence ID" value="RJP60977.1"/>
    <property type="molecule type" value="Genomic_DNA"/>
</dbReference>
<dbReference type="InterPro" id="IPR010383">
    <property type="entry name" value="Glyco_hydrolase_94_b-supersand"/>
</dbReference>
<dbReference type="InterPro" id="IPR012341">
    <property type="entry name" value="6hp_glycosidase-like_sf"/>
</dbReference>
<evidence type="ECO:0000256" key="2">
    <source>
        <dbReference type="ARBA" id="ARBA00022679"/>
    </source>
</evidence>
<evidence type="ECO:0000259" key="4">
    <source>
        <dbReference type="Pfam" id="PF17167"/>
    </source>
</evidence>
<dbReference type="InterPro" id="IPR037018">
    <property type="entry name" value="GH65_N"/>
</dbReference>
<dbReference type="GO" id="GO:0030246">
    <property type="term" value="F:carbohydrate binding"/>
    <property type="evidence" value="ECO:0007669"/>
    <property type="project" value="InterPro"/>
</dbReference>
<reference evidence="5 6" key="1">
    <citation type="journal article" date="2017" name="ISME J.">
        <title>Energy and carbon metabolisms in a deep terrestrial subsurface fluid microbial community.</title>
        <authorList>
            <person name="Momper L."/>
            <person name="Jungbluth S.P."/>
            <person name="Lee M.D."/>
            <person name="Amend J.P."/>
        </authorList>
    </citation>
    <scope>NUCLEOTIDE SEQUENCE [LARGE SCALE GENOMIC DNA]</scope>
    <source>
        <strain evidence="5">SURF_26</strain>
    </source>
</reference>
<dbReference type="InterPro" id="IPR033432">
    <property type="entry name" value="GH94_catalytic"/>
</dbReference>
<evidence type="ECO:0000259" key="3">
    <source>
        <dbReference type="Pfam" id="PF06165"/>
    </source>
</evidence>
<keyword evidence="2" id="KW-0808">Transferase</keyword>
<dbReference type="PANTHER" id="PTHR37469:SF2">
    <property type="entry name" value="CELLOBIONIC ACID PHOSPHORYLASE"/>
    <property type="match status" value="1"/>
</dbReference>
<dbReference type="InterPro" id="IPR011013">
    <property type="entry name" value="Gal_mutarotase_sf_dom"/>
</dbReference>
<dbReference type="Gene3D" id="2.60.420.10">
    <property type="entry name" value="Maltose phosphorylase, domain 3"/>
    <property type="match status" value="1"/>
</dbReference>
<dbReference type="Pfam" id="PF06165">
    <property type="entry name" value="GH94_b-supersand"/>
    <property type="match status" value="1"/>
</dbReference>
<protein>
    <submittedName>
        <fullName evidence="5">Uncharacterized protein</fullName>
    </submittedName>
</protein>
<dbReference type="GO" id="GO:0005975">
    <property type="term" value="P:carbohydrate metabolic process"/>
    <property type="evidence" value="ECO:0007669"/>
    <property type="project" value="InterPro"/>
</dbReference>
<dbReference type="InterPro" id="IPR052047">
    <property type="entry name" value="GH94_Enzymes"/>
</dbReference>
<accession>A0A3A4RE22</accession>
<dbReference type="PANTHER" id="PTHR37469">
    <property type="entry name" value="CELLOBIONIC ACID PHOSPHORYLASE-RELATED"/>
    <property type="match status" value="1"/>
</dbReference>
<organism evidence="5 6">
    <name type="scientific">Candidatus Auribacter fodinae</name>
    <dbReference type="NCBI Taxonomy" id="2093366"/>
    <lineage>
        <taxon>Bacteria</taxon>
        <taxon>Pseudomonadati</taxon>
        <taxon>Candidatus Auribacterota</taxon>
        <taxon>Candidatus Auribacteria</taxon>
        <taxon>Candidatus Auribacterales</taxon>
        <taxon>Candidatus Auribacteraceae</taxon>
        <taxon>Candidatus Auribacter</taxon>
    </lineage>
</organism>
<dbReference type="Gene3D" id="1.50.10.10">
    <property type="match status" value="1"/>
</dbReference>
<keyword evidence="1" id="KW-0328">Glycosyltransferase</keyword>